<dbReference type="GO" id="GO:0005886">
    <property type="term" value="C:plasma membrane"/>
    <property type="evidence" value="ECO:0007669"/>
    <property type="project" value="TreeGrafter"/>
</dbReference>
<dbReference type="AlphaFoldDB" id="A0A0B7GYM7"/>
<proteinExistence type="predicted"/>
<gene>
    <name evidence="3" type="ORF">FUT82_12935</name>
    <name evidence="2" type="ORF">TPHV1_260014</name>
</gene>
<dbReference type="RefSeq" id="WP_024753267.1">
    <property type="nucleotide sequence ID" value="NZ_CDNC01000019.1"/>
</dbReference>
<keyword evidence="1" id="KW-1133">Transmembrane helix</keyword>
<sequence>MNKNSSLSFFILAVFYLILGILCVSKPETINIIIVTCIGIAIILFGVYQLIRWLYYKGNISGGRINLVSAGILIAAGIFFLLQPKFILAIVGIIFGLFLFTQGILNLSQAIKAKQNQFAYWWIFLCFAILAISFGVYSILNPTEISSFSAVIIGIGFIISGISDIFLLLAYK</sequence>
<keyword evidence="1" id="KW-0812">Transmembrane</keyword>
<feature type="transmembrane region" description="Helical" evidence="1">
    <location>
        <begin position="30"/>
        <end position="51"/>
    </location>
</feature>
<accession>A0A0B7GYM7</accession>
<feature type="transmembrane region" description="Helical" evidence="1">
    <location>
        <begin position="7"/>
        <end position="24"/>
    </location>
</feature>
<evidence type="ECO:0000313" key="4">
    <source>
        <dbReference type="Proteomes" id="UP000042527"/>
    </source>
</evidence>
<evidence type="ECO:0000256" key="1">
    <source>
        <dbReference type="SAM" id="Phobius"/>
    </source>
</evidence>
<name>A0A0B7GYM7_TREPH</name>
<feature type="transmembrane region" description="Helical" evidence="1">
    <location>
        <begin position="63"/>
        <end position="81"/>
    </location>
</feature>
<dbReference type="EMBL" id="CP042817">
    <property type="protein sequence ID" value="QEJ98809.1"/>
    <property type="molecule type" value="Genomic_DNA"/>
</dbReference>
<keyword evidence="1" id="KW-0472">Membrane</keyword>
<reference evidence="2" key="1">
    <citation type="submission" date="2015-01" db="EMBL/GenBank/DDBJ databases">
        <authorList>
            <person name="Xiang T."/>
            <person name="Song Y."/>
            <person name="Huang L."/>
            <person name="Wang B."/>
            <person name="Wu P."/>
        </authorList>
    </citation>
    <scope>NUCLEOTIDE SEQUENCE [LARGE SCALE GENOMIC DNA]</scope>
    <source>
        <strain evidence="2">V1</strain>
    </source>
</reference>
<evidence type="ECO:0000313" key="2">
    <source>
        <dbReference type="EMBL" id="CEM62025.1"/>
    </source>
</evidence>
<dbReference type="InterPro" id="IPR005325">
    <property type="entry name" value="DUF308_memb"/>
</dbReference>
<reference evidence="4" key="2">
    <citation type="submission" date="2015-01" db="EMBL/GenBank/DDBJ databases">
        <authorList>
            <person name="Manzoor Shahid"/>
            <person name="Zubair Saima"/>
        </authorList>
    </citation>
    <scope>NUCLEOTIDE SEQUENCE [LARGE SCALE GENOMIC DNA]</scope>
    <source>
        <strain evidence="4">V1</strain>
    </source>
</reference>
<feature type="transmembrane region" description="Helical" evidence="1">
    <location>
        <begin position="119"/>
        <end position="140"/>
    </location>
</feature>
<keyword evidence="4" id="KW-1185">Reference proteome</keyword>
<organism evidence="2 4">
    <name type="scientific">Treponema phagedenis</name>
    <dbReference type="NCBI Taxonomy" id="162"/>
    <lineage>
        <taxon>Bacteria</taxon>
        <taxon>Pseudomonadati</taxon>
        <taxon>Spirochaetota</taxon>
        <taxon>Spirochaetia</taxon>
        <taxon>Spirochaetales</taxon>
        <taxon>Treponemataceae</taxon>
        <taxon>Treponema</taxon>
    </lineage>
</organism>
<dbReference type="EMBL" id="CDNC01000019">
    <property type="protein sequence ID" value="CEM62025.1"/>
    <property type="molecule type" value="Genomic_DNA"/>
</dbReference>
<evidence type="ECO:0000313" key="5">
    <source>
        <dbReference type="Proteomes" id="UP000323594"/>
    </source>
</evidence>
<dbReference type="Pfam" id="PF03729">
    <property type="entry name" value="DUF308"/>
    <property type="match status" value="2"/>
</dbReference>
<reference evidence="3 5" key="3">
    <citation type="submission" date="2019-08" db="EMBL/GenBank/DDBJ databases">
        <authorList>
            <person name="Kuhnert P."/>
        </authorList>
    </citation>
    <scope>NUCLEOTIDE SEQUENCE [LARGE SCALE GENOMIC DNA]</scope>
    <source>
        <strain evidence="3 5">B36.5</strain>
    </source>
</reference>
<dbReference type="Proteomes" id="UP000042527">
    <property type="component" value="Unassembled WGS sequence"/>
</dbReference>
<protein>
    <submittedName>
        <fullName evidence="2">Uncharacterized protein</fullName>
    </submittedName>
</protein>
<dbReference type="PANTHER" id="PTHR34989">
    <property type="entry name" value="PROTEIN HDED"/>
    <property type="match status" value="1"/>
</dbReference>
<feature type="transmembrane region" description="Helical" evidence="1">
    <location>
        <begin position="87"/>
        <end position="107"/>
    </location>
</feature>
<dbReference type="InterPro" id="IPR052712">
    <property type="entry name" value="Acid_resist_chaperone_HdeD"/>
</dbReference>
<dbReference type="PANTHER" id="PTHR34989:SF1">
    <property type="entry name" value="PROTEIN HDED"/>
    <property type="match status" value="1"/>
</dbReference>
<evidence type="ECO:0000313" key="3">
    <source>
        <dbReference type="EMBL" id="QEJ98809.1"/>
    </source>
</evidence>
<dbReference type="Proteomes" id="UP000323594">
    <property type="component" value="Chromosome"/>
</dbReference>
<feature type="transmembrane region" description="Helical" evidence="1">
    <location>
        <begin position="146"/>
        <end position="171"/>
    </location>
</feature>
<dbReference type="GeneID" id="57753891"/>